<evidence type="ECO:0000259" key="3">
    <source>
        <dbReference type="Pfam" id="PF17899"/>
    </source>
</evidence>
<dbReference type="EMBL" id="JBFOHK010000001">
    <property type="protein sequence ID" value="MEW9570962.1"/>
    <property type="molecule type" value="Genomic_DNA"/>
</dbReference>
<dbReference type="InterPro" id="IPR007963">
    <property type="entry name" value="Peptidase_M61_catalytic"/>
</dbReference>
<feature type="signal peptide" evidence="1">
    <location>
        <begin position="1"/>
        <end position="23"/>
    </location>
</feature>
<dbReference type="Gene3D" id="1.10.390.10">
    <property type="entry name" value="Neutral Protease Domain 2"/>
    <property type="match status" value="1"/>
</dbReference>
<feature type="domain" description="Peptidase M61 N-terminal" evidence="3">
    <location>
        <begin position="34"/>
        <end position="198"/>
    </location>
</feature>
<dbReference type="Proteomes" id="UP001556220">
    <property type="component" value="Unassembled WGS sequence"/>
</dbReference>
<evidence type="ECO:0000256" key="1">
    <source>
        <dbReference type="SAM" id="SignalP"/>
    </source>
</evidence>
<keyword evidence="1" id="KW-0732">Signal</keyword>
<reference evidence="4 5" key="1">
    <citation type="submission" date="2024-06" db="EMBL/GenBank/DDBJ databases">
        <authorList>
            <person name="Woo H."/>
        </authorList>
    </citation>
    <scope>NUCLEOTIDE SEQUENCE [LARGE SCALE GENOMIC DNA]</scope>
    <source>
        <strain evidence="4 5">Si-c</strain>
    </source>
</reference>
<dbReference type="Pfam" id="PF05299">
    <property type="entry name" value="Peptidase_M61"/>
    <property type="match status" value="1"/>
</dbReference>
<proteinExistence type="predicted"/>
<dbReference type="PIRSF" id="PIRSF016493">
    <property type="entry name" value="Glycyl_aminpptds"/>
    <property type="match status" value="1"/>
</dbReference>
<feature type="chain" id="PRO_5045532734" evidence="1">
    <location>
        <begin position="24"/>
        <end position="629"/>
    </location>
</feature>
<dbReference type="InterPro" id="IPR027268">
    <property type="entry name" value="Peptidase_M4/M1_CTD_sf"/>
</dbReference>
<dbReference type="PROSITE" id="PS51257">
    <property type="entry name" value="PROKAR_LIPOPROTEIN"/>
    <property type="match status" value="1"/>
</dbReference>
<comment type="caution">
    <text evidence="4">The sequence shown here is derived from an EMBL/GenBank/DDBJ whole genome shotgun (WGS) entry which is preliminary data.</text>
</comment>
<dbReference type="InterPro" id="IPR040756">
    <property type="entry name" value="Peptidase_M61_N"/>
</dbReference>
<evidence type="ECO:0000313" key="5">
    <source>
        <dbReference type="Proteomes" id="UP001556220"/>
    </source>
</evidence>
<dbReference type="RefSeq" id="WP_367853030.1">
    <property type="nucleotide sequence ID" value="NZ_JBFOHK010000001.1"/>
</dbReference>
<dbReference type="Gene3D" id="2.60.40.3650">
    <property type="match status" value="1"/>
</dbReference>
<name>A0ABV3QCD3_9GAMM</name>
<keyword evidence="5" id="KW-1185">Reference proteome</keyword>
<dbReference type="InterPro" id="IPR024191">
    <property type="entry name" value="Peptidase_M61"/>
</dbReference>
<sequence>MKRWPLLLGMLALSTSASCIAHADAGVPAGSVALTVSLPDPAQKVLYVHETMPVAPGRLTLYYPKYIPGDHSPDGPIGTMMGLEISAGGKRIAWQRDPVDMFTFHLDVPAGVDSIDIRFQFPDTDRITPNLMDLTWDHVALYRAGEPTKDQLFQPTLEMPADWGYGTALETEARDGGRIRFKPVPFNTLVDAPVIAGKHFRQIDVTPVNSSVHRWLDLVGDSEAALQIKPEQLDGYRNLVVQAQDLFHSHHYTNYHFLLTLSDYTSVGGLEHHQSSDDRARGGSHMFADPEHFMLDGSLLPHEYTHSWNGKFMRPKGLWQPDFEQPEIADGLWVYEGLTVYLGDALTARSGLWSAQDWRDAVAYRAATFAHRPGREWRPLSDTTRAAQLLYGGDPGWVNWRRATDFYREGQLLWLAVDTKIRALSHDKHTLDDFAQRFFSVDDGSYVTRTYTFDDVVAGLNAVQPWDWAKFLHGWMDGVGDEVPLLSGIEQSGWKLVYTDTPSRYQNAVENVGKSEFSASGVDETFSVGLFIRHNGSIMDVLWQGPAFKAGLAPDMKLQAVDGHAYTPRVLRDAIVRAQKDRQPIQIQAEIDGVSRTYAVHYDGGLKYPHLVRVPGTPDYLSEILAAKK</sequence>
<protein>
    <submittedName>
        <fullName evidence="4">M61 family peptidase</fullName>
    </submittedName>
</protein>
<evidence type="ECO:0000259" key="2">
    <source>
        <dbReference type="Pfam" id="PF05299"/>
    </source>
</evidence>
<feature type="domain" description="Peptidase M61 catalytic" evidence="2">
    <location>
        <begin position="298"/>
        <end position="413"/>
    </location>
</feature>
<dbReference type="Pfam" id="PF17899">
    <property type="entry name" value="Peptidase_M61_N"/>
    <property type="match status" value="1"/>
</dbReference>
<evidence type="ECO:0000313" key="4">
    <source>
        <dbReference type="EMBL" id="MEW9570962.1"/>
    </source>
</evidence>
<gene>
    <name evidence="4" type="ORF">ABQJ54_04310</name>
</gene>
<organism evidence="4 5">
    <name type="scientific">Rhodanobacter lycopersici</name>
    <dbReference type="NCBI Taxonomy" id="3162487"/>
    <lineage>
        <taxon>Bacteria</taxon>
        <taxon>Pseudomonadati</taxon>
        <taxon>Pseudomonadota</taxon>
        <taxon>Gammaproteobacteria</taxon>
        <taxon>Lysobacterales</taxon>
        <taxon>Rhodanobacteraceae</taxon>
        <taxon>Rhodanobacter</taxon>
    </lineage>
</organism>
<accession>A0ABV3QCD3</accession>